<evidence type="ECO:0000256" key="6">
    <source>
        <dbReference type="ARBA" id="ARBA00023125"/>
    </source>
</evidence>
<sequence>MAFSLLDLCVGPYNNLISRGKSGETRMLKVLIADDEPIMLEGLRFLVDWHKLGFEIYAEALDGEDALQLVEENCPHLIITDIRMPVIDGLALIEKVYTRFPDTKFIVLSGYADFQYAQQAMKFGVSNYLTKPLDETELESAVLAVAEDIRAEEERRALQRSILDRSRAETVSRLLMGDVRKEWVDKARSLLKLHEQSRIRCIYLACSNSEYSEQERVSLFQRLREAVDLNGLTDVSVHPFELGINRSGFILAVDSKESVLTIPLIDQFVSHIRKECGETFTFAISSEVRGVISLSRAYQEALTAEVCKFPSNLPRVYYYQDKIVEESPSIPEVTKTSLIQAINYGNVDAVRTLTLDLFMTLSSSEAWAAANLSTLKLEILQELAQQGADMENWSRRWFASPLPKNVGELKNSLLKEFLEAAEWTAREKGARIDDIVSAAEAYVKQHYQGKLQLQHVAEHLHVNAAHLGQRFKKQRGLAFNEYVHTVRITEAKKLLLRTEMKITEIAHMVGYSDPEQFGAKFKALTGVIPSSYKKG</sequence>
<dbReference type="PROSITE" id="PS50110">
    <property type="entry name" value="RESPONSE_REGULATORY"/>
    <property type="match status" value="1"/>
</dbReference>
<dbReference type="CDD" id="cd17536">
    <property type="entry name" value="REC_YesN-like"/>
    <property type="match status" value="1"/>
</dbReference>
<evidence type="ECO:0000256" key="5">
    <source>
        <dbReference type="ARBA" id="ARBA00023015"/>
    </source>
</evidence>
<comment type="caution">
    <text evidence="11">The sequence shown here is derived from an EMBL/GenBank/DDBJ whole genome shotgun (WGS) entry which is preliminary data.</text>
</comment>
<evidence type="ECO:0000313" key="12">
    <source>
        <dbReference type="Proteomes" id="UP000467637"/>
    </source>
</evidence>
<dbReference type="SMART" id="SM00448">
    <property type="entry name" value="REC"/>
    <property type="match status" value="1"/>
</dbReference>
<organism evidence="11 12">
    <name type="scientific">Paenibacillus anseongense</name>
    <dbReference type="NCBI Taxonomy" id="2682845"/>
    <lineage>
        <taxon>Bacteria</taxon>
        <taxon>Bacillati</taxon>
        <taxon>Bacillota</taxon>
        <taxon>Bacilli</taxon>
        <taxon>Bacillales</taxon>
        <taxon>Paenibacillaceae</taxon>
        <taxon>Paenibacillus</taxon>
    </lineage>
</organism>
<dbReference type="InterPro" id="IPR018060">
    <property type="entry name" value="HTH_AraC"/>
</dbReference>
<evidence type="ECO:0000256" key="8">
    <source>
        <dbReference type="PROSITE-ProRule" id="PRU00169"/>
    </source>
</evidence>
<keyword evidence="7" id="KW-0804">Transcription</keyword>
<evidence type="ECO:0000256" key="3">
    <source>
        <dbReference type="ARBA" id="ARBA00022553"/>
    </source>
</evidence>
<dbReference type="Gene3D" id="1.10.10.60">
    <property type="entry name" value="Homeodomain-like"/>
    <property type="match status" value="2"/>
</dbReference>
<dbReference type="SUPFAM" id="SSF52172">
    <property type="entry name" value="CheY-like"/>
    <property type="match status" value="1"/>
</dbReference>
<name>A0ABW9UKT6_9BACL</name>
<evidence type="ECO:0000256" key="4">
    <source>
        <dbReference type="ARBA" id="ARBA00023012"/>
    </source>
</evidence>
<dbReference type="Proteomes" id="UP000467637">
    <property type="component" value="Unassembled WGS sequence"/>
</dbReference>
<dbReference type="PANTHER" id="PTHR42713:SF3">
    <property type="entry name" value="TRANSCRIPTIONAL REGULATORY PROTEIN HPTR"/>
    <property type="match status" value="1"/>
</dbReference>
<keyword evidence="2" id="KW-0963">Cytoplasm</keyword>
<evidence type="ECO:0000256" key="2">
    <source>
        <dbReference type="ARBA" id="ARBA00022490"/>
    </source>
</evidence>
<evidence type="ECO:0000256" key="7">
    <source>
        <dbReference type="ARBA" id="ARBA00023163"/>
    </source>
</evidence>
<evidence type="ECO:0000313" key="11">
    <source>
        <dbReference type="EMBL" id="MVQ39328.1"/>
    </source>
</evidence>
<keyword evidence="12" id="KW-1185">Reference proteome</keyword>
<dbReference type="InterPro" id="IPR001789">
    <property type="entry name" value="Sig_transdc_resp-reg_receiver"/>
</dbReference>
<keyword evidence="5" id="KW-0805">Transcription regulation</keyword>
<evidence type="ECO:0000259" key="10">
    <source>
        <dbReference type="PROSITE" id="PS50110"/>
    </source>
</evidence>
<dbReference type="Pfam" id="PF00072">
    <property type="entry name" value="Response_reg"/>
    <property type="match status" value="1"/>
</dbReference>
<dbReference type="InterPro" id="IPR051552">
    <property type="entry name" value="HptR"/>
</dbReference>
<accession>A0ABW9UKT6</accession>
<feature type="domain" description="HTH araC/xylS-type" evidence="9">
    <location>
        <begin position="437"/>
        <end position="535"/>
    </location>
</feature>
<dbReference type="SUPFAM" id="SSF46689">
    <property type="entry name" value="Homeodomain-like"/>
    <property type="match status" value="2"/>
</dbReference>
<keyword evidence="3 8" id="KW-0597">Phosphoprotein</keyword>
<dbReference type="InterPro" id="IPR009057">
    <property type="entry name" value="Homeodomain-like_sf"/>
</dbReference>
<evidence type="ECO:0000259" key="9">
    <source>
        <dbReference type="PROSITE" id="PS01124"/>
    </source>
</evidence>
<protein>
    <submittedName>
        <fullName evidence="11">Response regulator</fullName>
    </submittedName>
</protein>
<feature type="modified residue" description="4-aspartylphosphate" evidence="8">
    <location>
        <position position="81"/>
    </location>
</feature>
<dbReference type="InterPro" id="IPR011006">
    <property type="entry name" value="CheY-like_superfamily"/>
</dbReference>
<dbReference type="PROSITE" id="PS01124">
    <property type="entry name" value="HTH_ARAC_FAMILY_2"/>
    <property type="match status" value="1"/>
</dbReference>
<dbReference type="Pfam" id="PF12833">
    <property type="entry name" value="HTH_18"/>
    <property type="match status" value="1"/>
</dbReference>
<proteinExistence type="predicted"/>
<evidence type="ECO:0000256" key="1">
    <source>
        <dbReference type="ARBA" id="ARBA00004496"/>
    </source>
</evidence>
<dbReference type="Gene3D" id="3.40.50.2300">
    <property type="match status" value="1"/>
</dbReference>
<comment type="subcellular location">
    <subcellularLocation>
        <location evidence="1">Cytoplasm</location>
    </subcellularLocation>
</comment>
<reference evidence="11 12" key="1">
    <citation type="submission" date="2019-12" db="EMBL/GenBank/DDBJ databases">
        <authorList>
            <person name="Huq M.A."/>
        </authorList>
    </citation>
    <scope>NUCLEOTIDE SEQUENCE [LARGE SCALE GENOMIC DNA]</scope>
    <source>
        <strain evidence="11 12">MAH-34</strain>
    </source>
</reference>
<dbReference type="PANTHER" id="PTHR42713">
    <property type="entry name" value="HISTIDINE KINASE-RELATED"/>
    <property type="match status" value="1"/>
</dbReference>
<dbReference type="EMBL" id="WSEM01000034">
    <property type="protein sequence ID" value="MVQ39328.1"/>
    <property type="molecule type" value="Genomic_DNA"/>
</dbReference>
<feature type="domain" description="Response regulatory" evidence="10">
    <location>
        <begin position="29"/>
        <end position="146"/>
    </location>
</feature>
<keyword evidence="6" id="KW-0238">DNA-binding</keyword>
<keyword evidence="4" id="KW-0902">Two-component regulatory system</keyword>
<gene>
    <name evidence="11" type="ORF">GON05_32515</name>
</gene>
<dbReference type="SMART" id="SM00342">
    <property type="entry name" value="HTH_ARAC"/>
    <property type="match status" value="1"/>
</dbReference>